<name>A0A9P4JGW1_9PLEO</name>
<accession>A0A9P4JGW1</accession>
<dbReference type="AlphaFoldDB" id="A0A9P4JGW1"/>
<organism evidence="1 2">
    <name type="scientific">Delitschia confertaspora ATCC 74209</name>
    <dbReference type="NCBI Taxonomy" id="1513339"/>
    <lineage>
        <taxon>Eukaryota</taxon>
        <taxon>Fungi</taxon>
        <taxon>Dikarya</taxon>
        <taxon>Ascomycota</taxon>
        <taxon>Pezizomycotina</taxon>
        <taxon>Dothideomycetes</taxon>
        <taxon>Pleosporomycetidae</taxon>
        <taxon>Pleosporales</taxon>
        <taxon>Delitschiaceae</taxon>
        <taxon>Delitschia</taxon>
    </lineage>
</organism>
<reference evidence="1" key="1">
    <citation type="journal article" date="2020" name="Stud. Mycol.">
        <title>101 Dothideomycetes genomes: a test case for predicting lifestyles and emergence of pathogens.</title>
        <authorList>
            <person name="Haridas S."/>
            <person name="Albert R."/>
            <person name="Binder M."/>
            <person name="Bloem J."/>
            <person name="Labutti K."/>
            <person name="Salamov A."/>
            <person name="Andreopoulos B."/>
            <person name="Baker S."/>
            <person name="Barry K."/>
            <person name="Bills G."/>
            <person name="Bluhm B."/>
            <person name="Cannon C."/>
            <person name="Castanera R."/>
            <person name="Culley D."/>
            <person name="Daum C."/>
            <person name="Ezra D."/>
            <person name="Gonzalez J."/>
            <person name="Henrissat B."/>
            <person name="Kuo A."/>
            <person name="Liang C."/>
            <person name="Lipzen A."/>
            <person name="Lutzoni F."/>
            <person name="Magnuson J."/>
            <person name="Mondo S."/>
            <person name="Nolan M."/>
            <person name="Ohm R."/>
            <person name="Pangilinan J."/>
            <person name="Park H.-J."/>
            <person name="Ramirez L."/>
            <person name="Alfaro M."/>
            <person name="Sun H."/>
            <person name="Tritt A."/>
            <person name="Yoshinaga Y."/>
            <person name="Zwiers L.-H."/>
            <person name="Turgeon B."/>
            <person name="Goodwin S."/>
            <person name="Spatafora J."/>
            <person name="Crous P."/>
            <person name="Grigoriev I."/>
        </authorList>
    </citation>
    <scope>NUCLEOTIDE SEQUENCE</scope>
    <source>
        <strain evidence="1">ATCC 74209</strain>
    </source>
</reference>
<dbReference type="Proteomes" id="UP000799536">
    <property type="component" value="Unassembled WGS sequence"/>
</dbReference>
<comment type="caution">
    <text evidence="1">The sequence shown here is derived from an EMBL/GenBank/DDBJ whole genome shotgun (WGS) entry which is preliminary data.</text>
</comment>
<sequence length="95" mass="11045">AGQMIILDNDTGWNSRFKMLQVALHLHHAVKDYHEANYRDIDDADTISPADWDSPTDVVEFLQPFECVTKEVEGDTFTLDKVLFTMNFLVNHYRK</sequence>
<keyword evidence="2" id="KW-1185">Reference proteome</keyword>
<evidence type="ECO:0000313" key="1">
    <source>
        <dbReference type="EMBL" id="KAF2197756.1"/>
    </source>
</evidence>
<proteinExistence type="predicted"/>
<dbReference type="EMBL" id="ML994202">
    <property type="protein sequence ID" value="KAF2197756.1"/>
    <property type="molecule type" value="Genomic_DNA"/>
</dbReference>
<dbReference type="InterPro" id="IPR012337">
    <property type="entry name" value="RNaseH-like_sf"/>
</dbReference>
<evidence type="ECO:0000313" key="2">
    <source>
        <dbReference type="Proteomes" id="UP000799536"/>
    </source>
</evidence>
<dbReference type="OrthoDB" id="3791344at2759"/>
<gene>
    <name evidence="1" type="ORF">GQ43DRAFT_495048</name>
</gene>
<feature type="non-terminal residue" evidence="1">
    <location>
        <position position="1"/>
    </location>
</feature>
<dbReference type="SUPFAM" id="SSF53098">
    <property type="entry name" value="Ribonuclease H-like"/>
    <property type="match status" value="1"/>
</dbReference>
<protein>
    <submittedName>
        <fullName evidence="1">Uncharacterized protein</fullName>
    </submittedName>
</protein>